<evidence type="ECO:0000313" key="1">
    <source>
        <dbReference type="EMBL" id="APG14851.1"/>
    </source>
</evidence>
<evidence type="ECO:0000313" key="2">
    <source>
        <dbReference type="Proteomes" id="UP000181962"/>
    </source>
</evidence>
<protein>
    <submittedName>
        <fullName evidence="1">Uncharacterized protein</fullName>
    </submittedName>
</protein>
<name>A0A1L3FNJ7_BRAJP</name>
<dbReference type="EMBL" id="CP017637">
    <property type="protein sequence ID" value="APG14851.1"/>
    <property type="molecule type" value="Genomic_DNA"/>
</dbReference>
<dbReference type="Proteomes" id="UP000181962">
    <property type="component" value="Chromosome"/>
</dbReference>
<reference evidence="1 2" key="1">
    <citation type="submission" date="2016-11" db="EMBL/GenBank/DDBJ databases">
        <title>Complete Genome Sequence of Bradyrhizobium sp. strain J5, an isolated from soybean nodule in Hokkaido.</title>
        <authorList>
            <person name="Kanehara K."/>
        </authorList>
    </citation>
    <scope>NUCLEOTIDE SEQUENCE [LARGE SCALE GENOMIC DNA]</scope>
    <source>
        <strain evidence="1 2">J5</strain>
    </source>
</reference>
<proteinExistence type="predicted"/>
<organism evidence="1 2">
    <name type="scientific">Bradyrhizobium japonicum</name>
    <dbReference type="NCBI Taxonomy" id="375"/>
    <lineage>
        <taxon>Bacteria</taxon>
        <taxon>Pseudomonadati</taxon>
        <taxon>Pseudomonadota</taxon>
        <taxon>Alphaproteobacteria</taxon>
        <taxon>Hyphomicrobiales</taxon>
        <taxon>Nitrobacteraceae</taxon>
        <taxon>Bradyrhizobium</taxon>
    </lineage>
</organism>
<dbReference type="AlphaFoldDB" id="A0A1L3FNJ7"/>
<accession>A0A1L3FNJ7</accession>
<sequence length="104" mass="11434">MNECLILGRGWTNVASMPLYRNRAEALATYNEIEPADVAPKEVAYADEKKAYEALEARLVHTQGRLWDLPIPTASLRGRPEQEPGAGEDAVFAGCASLDDDRES</sequence>
<gene>
    <name evidence="1" type="ORF">BKD09_41585</name>
</gene>
<dbReference type="RefSeq" id="WP_223153712.1">
    <property type="nucleotide sequence ID" value="NZ_CP017637.1"/>
</dbReference>